<evidence type="ECO:0000313" key="1">
    <source>
        <dbReference type="EMBL" id="PKI41965.1"/>
    </source>
</evidence>
<proteinExistence type="predicted"/>
<protein>
    <submittedName>
        <fullName evidence="1">Uncharacterized protein</fullName>
    </submittedName>
</protein>
<keyword evidence="2" id="KW-1185">Reference proteome</keyword>
<reference evidence="1 2" key="1">
    <citation type="submission" date="2017-11" db="EMBL/GenBank/DDBJ databases">
        <title>De-novo sequencing of pomegranate (Punica granatum L.) genome.</title>
        <authorList>
            <person name="Akparov Z."/>
            <person name="Amiraslanov A."/>
            <person name="Hajiyeva S."/>
            <person name="Abbasov M."/>
            <person name="Kaur K."/>
            <person name="Hamwieh A."/>
            <person name="Solovyev V."/>
            <person name="Salamov A."/>
            <person name="Braich B."/>
            <person name="Kosarev P."/>
            <person name="Mahmoud A."/>
            <person name="Hajiyev E."/>
            <person name="Babayeva S."/>
            <person name="Izzatullayeva V."/>
            <person name="Mammadov A."/>
            <person name="Mammadov A."/>
            <person name="Sharifova S."/>
            <person name="Ojaghi J."/>
            <person name="Eynullazada K."/>
            <person name="Bayramov B."/>
            <person name="Abdulazimova A."/>
            <person name="Shahmuradov I."/>
        </authorList>
    </citation>
    <scope>NUCLEOTIDE SEQUENCE [LARGE SCALE GENOMIC DNA]</scope>
    <source>
        <strain evidence="2">cv. AG2017</strain>
        <tissue evidence="1">Leaf</tissue>
    </source>
</reference>
<dbReference type="Proteomes" id="UP000233551">
    <property type="component" value="Unassembled WGS sequence"/>
</dbReference>
<name>A0A2I0ID89_PUNGR</name>
<sequence length="95" mass="10851">MMSDQRTTEKPINNVQIQFHAYRRCASPLFLGSSRNFSSDYRNTGYVFVYVMRMERAFCVSFHIPGVCELENEGSSAIRSCAEIHGDGRTFLEAD</sequence>
<dbReference type="EMBL" id="PGOL01003248">
    <property type="protein sequence ID" value="PKI41965.1"/>
    <property type="molecule type" value="Genomic_DNA"/>
</dbReference>
<organism evidence="1 2">
    <name type="scientific">Punica granatum</name>
    <name type="common">Pomegranate</name>
    <dbReference type="NCBI Taxonomy" id="22663"/>
    <lineage>
        <taxon>Eukaryota</taxon>
        <taxon>Viridiplantae</taxon>
        <taxon>Streptophyta</taxon>
        <taxon>Embryophyta</taxon>
        <taxon>Tracheophyta</taxon>
        <taxon>Spermatophyta</taxon>
        <taxon>Magnoliopsida</taxon>
        <taxon>eudicotyledons</taxon>
        <taxon>Gunneridae</taxon>
        <taxon>Pentapetalae</taxon>
        <taxon>rosids</taxon>
        <taxon>malvids</taxon>
        <taxon>Myrtales</taxon>
        <taxon>Lythraceae</taxon>
        <taxon>Punica</taxon>
    </lineage>
</organism>
<dbReference type="AlphaFoldDB" id="A0A2I0ID89"/>
<evidence type="ECO:0000313" key="2">
    <source>
        <dbReference type="Proteomes" id="UP000233551"/>
    </source>
</evidence>
<comment type="caution">
    <text evidence="1">The sequence shown here is derived from an EMBL/GenBank/DDBJ whole genome shotgun (WGS) entry which is preliminary data.</text>
</comment>
<gene>
    <name evidence="1" type="ORF">CRG98_037648</name>
</gene>
<accession>A0A2I0ID89</accession>